<dbReference type="InterPro" id="IPR036875">
    <property type="entry name" value="Znf_CCHC_sf"/>
</dbReference>
<feature type="domain" description="CCHC-type" evidence="4">
    <location>
        <begin position="484"/>
        <end position="498"/>
    </location>
</feature>
<sequence length="726" mass="83171">MDPPNTRDISSIWWIHTPCRPSAVRSRDQDDPRDNAHLEGEISAKRQMTSEHGTFVFGESSSDSYAIDDDEIPTEKVSQELVDEMSHNVDETKLRKKNLHAKIIYIKKQKELRKPKEVVYSNSKIIQNIKTYWELGHKHKFITEIVARRENGSITLITESDYKNLNKNDIEEMYLLIVNNKVDNYVETHLLWSFSHGYVTPCLSNEDAEYLQLFEEEIEERLKHHDQMRCLRVEIVWTPVWAFGYVLDWDITQGGGGTDGRAGRGGGRTRGRFSDQGNGRIDGQVSEFTSHYCSPSRKVEVKEMEFLACNYKEYDGKGYAIVYTHWIKKMESVQDISGCRDSQKVAYTAGLFVGRNFSLVMRYKSWKLSYRITPWSGLAMLRIRIGFISWLATKTRTIQKAVQIAGTLTDEALRNGSIKKNHENRGTRGEPSRDRNVRDDNKRTRTGNVFATTANPARREYTCTAPKCTTCNYHHSPETPCHSCFNCNRLGHFAKDCRVATRNVNPVNARNPIARTCYKCGSTDHNKLACLSFVSTTFISLLGIEPSDLGFSYEIEIASRQLVEIDKVIKGCTLEIEGLVFDINLIPFRSSSFDVIVGMDWLSDHKAEIICHVKVVRIPLLDGKVLRVLGEKLEEKIRQLMSAKAKEKKQEETVVLKDFPEVFLDDLSRLPLVREIKLRIELVPEAMPVANSSYRLEPSELEELLGQLEELERYCNLTYKGGSVEF</sequence>
<reference evidence="5" key="1">
    <citation type="journal article" date="2019" name="Sci. Rep.">
        <title>Draft genome of Tanacetum cinerariifolium, the natural source of mosquito coil.</title>
        <authorList>
            <person name="Yamashiro T."/>
            <person name="Shiraishi A."/>
            <person name="Satake H."/>
            <person name="Nakayama K."/>
        </authorList>
    </citation>
    <scope>NUCLEOTIDE SEQUENCE</scope>
</reference>
<dbReference type="AlphaFoldDB" id="A0A6L2NSN0"/>
<dbReference type="Pfam" id="PF08284">
    <property type="entry name" value="RVP_2"/>
    <property type="match status" value="1"/>
</dbReference>
<feature type="coiled-coil region" evidence="2">
    <location>
        <begin position="626"/>
        <end position="653"/>
    </location>
</feature>
<gene>
    <name evidence="5" type="ORF">Tci_060347</name>
</gene>
<name>A0A6L2NSN0_TANCI</name>
<dbReference type="GO" id="GO:0008270">
    <property type="term" value="F:zinc ion binding"/>
    <property type="evidence" value="ECO:0007669"/>
    <property type="project" value="UniProtKB-KW"/>
</dbReference>
<dbReference type="GO" id="GO:0003676">
    <property type="term" value="F:nucleic acid binding"/>
    <property type="evidence" value="ECO:0007669"/>
    <property type="project" value="InterPro"/>
</dbReference>
<dbReference type="EMBL" id="BKCJ010009735">
    <property type="protein sequence ID" value="GEU88369.1"/>
    <property type="molecule type" value="Genomic_DNA"/>
</dbReference>
<feature type="compositionally biased region" description="Basic and acidic residues" evidence="3">
    <location>
        <begin position="420"/>
        <end position="443"/>
    </location>
</feature>
<dbReference type="SUPFAM" id="SSF57756">
    <property type="entry name" value="Retrovirus zinc finger-like domains"/>
    <property type="match status" value="1"/>
</dbReference>
<dbReference type="PANTHER" id="PTHR15503:SF45">
    <property type="entry name" value="RNA-DIRECTED DNA POLYMERASE HOMOLOG"/>
    <property type="match status" value="1"/>
</dbReference>
<feature type="region of interest" description="Disordered" evidence="3">
    <location>
        <begin position="257"/>
        <end position="276"/>
    </location>
</feature>
<keyword evidence="1" id="KW-0479">Metal-binding</keyword>
<dbReference type="InterPro" id="IPR032567">
    <property type="entry name" value="RTL1-rel"/>
</dbReference>
<keyword evidence="1" id="KW-0863">Zinc-finger</keyword>
<dbReference type="Gene3D" id="2.40.70.10">
    <property type="entry name" value="Acid Proteases"/>
    <property type="match status" value="1"/>
</dbReference>
<evidence type="ECO:0000313" key="5">
    <source>
        <dbReference type="EMBL" id="GEU88369.1"/>
    </source>
</evidence>
<evidence type="ECO:0000256" key="3">
    <source>
        <dbReference type="SAM" id="MobiDB-lite"/>
    </source>
</evidence>
<accession>A0A6L2NSN0</accession>
<dbReference type="SMART" id="SM00343">
    <property type="entry name" value="ZnF_C2HC"/>
    <property type="match status" value="2"/>
</dbReference>
<comment type="caution">
    <text evidence="5">The sequence shown here is derived from an EMBL/GenBank/DDBJ whole genome shotgun (WGS) entry which is preliminary data.</text>
</comment>
<dbReference type="InterPro" id="IPR001878">
    <property type="entry name" value="Znf_CCHC"/>
</dbReference>
<dbReference type="InterPro" id="IPR021109">
    <property type="entry name" value="Peptidase_aspartic_dom_sf"/>
</dbReference>
<dbReference type="Gene3D" id="4.10.60.10">
    <property type="entry name" value="Zinc finger, CCHC-type"/>
    <property type="match status" value="1"/>
</dbReference>
<feature type="compositionally biased region" description="Gly residues" evidence="3">
    <location>
        <begin position="257"/>
        <end position="268"/>
    </location>
</feature>
<dbReference type="PANTHER" id="PTHR15503">
    <property type="entry name" value="LDOC1 RELATED"/>
    <property type="match status" value="1"/>
</dbReference>
<feature type="region of interest" description="Disordered" evidence="3">
    <location>
        <begin position="415"/>
        <end position="445"/>
    </location>
</feature>
<dbReference type="Pfam" id="PF00098">
    <property type="entry name" value="zf-CCHC"/>
    <property type="match status" value="1"/>
</dbReference>
<evidence type="ECO:0000256" key="2">
    <source>
        <dbReference type="SAM" id="Coils"/>
    </source>
</evidence>
<proteinExistence type="predicted"/>
<organism evidence="5">
    <name type="scientific">Tanacetum cinerariifolium</name>
    <name type="common">Dalmatian daisy</name>
    <name type="synonym">Chrysanthemum cinerariifolium</name>
    <dbReference type="NCBI Taxonomy" id="118510"/>
    <lineage>
        <taxon>Eukaryota</taxon>
        <taxon>Viridiplantae</taxon>
        <taxon>Streptophyta</taxon>
        <taxon>Embryophyta</taxon>
        <taxon>Tracheophyta</taxon>
        <taxon>Spermatophyta</taxon>
        <taxon>Magnoliopsida</taxon>
        <taxon>eudicotyledons</taxon>
        <taxon>Gunneridae</taxon>
        <taxon>Pentapetalae</taxon>
        <taxon>asterids</taxon>
        <taxon>campanulids</taxon>
        <taxon>Asterales</taxon>
        <taxon>Asteraceae</taxon>
        <taxon>Asteroideae</taxon>
        <taxon>Anthemideae</taxon>
        <taxon>Anthemidinae</taxon>
        <taxon>Tanacetum</taxon>
    </lineage>
</organism>
<evidence type="ECO:0000259" key="4">
    <source>
        <dbReference type="PROSITE" id="PS50158"/>
    </source>
</evidence>
<evidence type="ECO:0000256" key="1">
    <source>
        <dbReference type="PROSITE-ProRule" id="PRU00047"/>
    </source>
</evidence>
<dbReference type="CDD" id="cd00303">
    <property type="entry name" value="retropepsin_like"/>
    <property type="match status" value="1"/>
</dbReference>
<protein>
    <recommendedName>
        <fullName evidence="4">CCHC-type domain-containing protein</fullName>
    </recommendedName>
</protein>
<dbReference type="PROSITE" id="PS50158">
    <property type="entry name" value="ZF_CCHC"/>
    <property type="match status" value="1"/>
</dbReference>
<keyword evidence="1" id="KW-0862">Zinc</keyword>
<keyword evidence="2" id="KW-0175">Coiled coil</keyword>